<comment type="caution">
    <text evidence="1">The sequence shown here is derived from an EMBL/GenBank/DDBJ whole genome shotgun (WGS) entry which is preliminary data.</text>
</comment>
<dbReference type="EMBL" id="PQGA01000002">
    <property type="protein sequence ID" value="POR54940.1"/>
    <property type="molecule type" value="Genomic_DNA"/>
</dbReference>
<organism evidence="1 2">
    <name type="scientific">Paraburkholderia eburnea</name>
    <dbReference type="NCBI Taxonomy" id="1189126"/>
    <lineage>
        <taxon>Bacteria</taxon>
        <taxon>Pseudomonadati</taxon>
        <taxon>Pseudomonadota</taxon>
        <taxon>Betaproteobacteria</taxon>
        <taxon>Burkholderiales</taxon>
        <taxon>Burkholderiaceae</taxon>
        <taxon>Paraburkholderia</taxon>
    </lineage>
</organism>
<reference evidence="1 2" key="1">
    <citation type="submission" date="2018-01" db="EMBL/GenBank/DDBJ databases">
        <title>Genomic Encyclopedia of Type Strains, Phase III (KMG-III): the genomes of soil and plant-associated and newly described type strains.</title>
        <authorList>
            <person name="Whitman W."/>
        </authorList>
    </citation>
    <scope>NUCLEOTIDE SEQUENCE [LARGE SCALE GENOMIC DNA]</scope>
    <source>
        <strain evidence="1 2">JCM 18070</strain>
    </source>
</reference>
<sequence>METCLGMYNGWQICVTVELQPDREGRPWYYIVLPVTFREFATDAPKQSITVAHTGRPFSDIDRAFSAAFSDCARAIERTLIVQDAESTLKNDQNLTPHYLVFRSGGQPYVLNSDLRILRREASSLLRSFARSRAAPISIGDEMWNEFSDSESILLAERDEIRAYSLISGNETEHQLRLLTSL</sequence>
<dbReference type="AlphaFoldDB" id="A0A2S4MJL4"/>
<evidence type="ECO:0000313" key="1">
    <source>
        <dbReference type="EMBL" id="POR54940.1"/>
    </source>
</evidence>
<keyword evidence="2" id="KW-1185">Reference proteome</keyword>
<proteinExistence type="predicted"/>
<dbReference type="Proteomes" id="UP000237381">
    <property type="component" value="Unassembled WGS sequence"/>
</dbReference>
<name>A0A2S4MJL4_9BURK</name>
<gene>
    <name evidence="1" type="ORF">B0G62_102550</name>
</gene>
<evidence type="ECO:0000313" key="2">
    <source>
        <dbReference type="Proteomes" id="UP000237381"/>
    </source>
</evidence>
<protein>
    <submittedName>
        <fullName evidence="1">Uncharacterized protein</fullName>
    </submittedName>
</protein>
<accession>A0A2S4MJL4</accession>